<evidence type="ECO:0000313" key="4">
    <source>
        <dbReference type="EnsemblMetazoa" id="MESCA004897-PA"/>
    </source>
</evidence>
<evidence type="ECO:0000259" key="3">
    <source>
        <dbReference type="PROSITE" id="PS50002"/>
    </source>
</evidence>
<evidence type="ECO:0000256" key="1">
    <source>
        <dbReference type="ARBA" id="ARBA00022443"/>
    </source>
</evidence>
<dbReference type="GO" id="GO:0003779">
    <property type="term" value="F:actin binding"/>
    <property type="evidence" value="ECO:0007669"/>
    <property type="project" value="TreeGrafter"/>
</dbReference>
<dbReference type="InterPro" id="IPR039801">
    <property type="entry name" value="EPS8-like"/>
</dbReference>
<dbReference type="PANTHER" id="PTHR12287">
    <property type="entry name" value="EPIDERMAL GROWTH FACTOR RECEPTOR KINASE SUBSTRATE EPS8-RELATED PROTEIN"/>
    <property type="match status" value="1"/>
</dbReference>
<feature type="domain" description="SH3" evidence="3">
    <location>
        <begin position="65"/>
        <end position="123"/>
    </location>
</feature>
<proteinExistence type="predicted"/>
<dbReference type="EnsemblMetazoa" id="MESCA004897-RA">
    <property type="protein sequence ID" value="MESCA004897-PA"/>
    <property type="gene ID" value="MESCA004897"/>
</dbReference>
<keyword evidence="1 2" id="KW-0728">SH3 domain</keyword>
<name>T1GMW3_MEGSC</name>
<sequence length="123" mass="13590">MGMPGGRPGSNGNANQAALMNSIIGGLQNLRTVENSVLHPPPSPQAPHMDQHSNIDSWISDLQQRGAKIVQVTYPRTANNDKELTVTRGEYLEILDDTRKWWKARNSRGQVAHVPHTIVTAFN</sequence>
<reference evidence="5" key="1">
    <citation type="submission" date="2013-02" db="EMBL/GenBank/DDBJ databases">
        <authorList>
            <person name="Hughes D."/>
        </authorList>
    </citation>
    <scope>NUCLEOTIDE SEQUENCE</scope>
    <source>
        <strain>Durham</strain>
        <strain evidence="5">NC isolate 2 -- Noor lab</strain>
    </source>
</reference>
<dbReference type="SUPFAM" id="SSF50044">
    <property type="entry name" value="SH3-domain"/>
    <property type="match status" value="1"/>
</dbReference>
<dbReference type="AlphaFoldDB" id="T1GMW3"/>
<dbReference type="Pfam" id="PF00018">
    <property type="entry name" value="SH3_1"/>
    <property type="match status" value="1"/>
</dbReference>
<dbReference type="STRING" id="36166.T1GMW3"/>
<dbReference type="Gene3D" id="2.30.30.40">
    <property type="entry name" value="SH3 Domains"/>
    <property type="match status" value="1"/>
</dbReference>
<dbReference type="EMBL" id="CAQQ02394633">
    <property type="status" value="NOT_ANNOTATED_CDS"/>
    <property type="molecule type" value="Genomic_DNA"/>
</dbReference>
<dbReference type="FunFam" id="2.30.30.40:FF:000183">
    <property type="entry name" value="Epidermal growth factor receptor kinase substrate 8"/>
    <property type="match status" value="1"/>
</dbReference>
<dbReference type="Proteomes" id="UP000015102">
    <property type="component" value="Unassembled WGS sequence"/>
</dbReference>
<accession>T1GMW3</accession>
<dbReference type="InterPro" id="IPR001452">
    <property type="entry name" value="SH3_domain"/>
</dbReference>
<dbReference type="GO" id="GO:0007266">
    <property type="term" value="P:Rho protein signal transduction"/>
    <property type="evidence" value="ECO:0007669"/>
    <property type="project" value="TreeGrafter"/>
</dbReference>
<organism evidence="4 5">
    <name type="scientific">Megaselia scalaris</name>
    <name type="common">Humpbacked fly</name>
    <name type="synonym">Phora scalaris</name>
    <dbReference type="NCBI Taxonomy" id="36166"/>
    <lineage>
        <taxon>Eukaryota</taxon>
        <taxon>Metazoa</taxon>
        <taxon>Ecdysozoa</taxon>
        <taxon>Arthropoda</taxon>
        <taxon>Hexapoda</taxon>
        <taxon>Insecta</taxon>
        <taxon>Pterygota</taxon>
        <taxon>Neoptera</taxon>
        <taxon>Endopterygota</taxon>
        <taxon>Diptera</taxon>
        <taxon>Brachycera</taxon>
        <taxon>Muscomorpha</taxon>
        <taxon>Platypezoidea</taxon>
        <taxon>Phoridae</taxon>
        <taxon>Megaseliini</taxon>
        <taxon>Megaselia</taxon>
    </lineage>
</organism>
<evidence type="ECO:0000256" key="2">
    <source>
        <dbReference type="PROSITE-ProRule" id="PRU00192"/>
    </source>
</evidence>
<reference evidence="4" key="2">
    <citation type="submission" date="2015-06" db="UniProtKB">
        <authorList>
            <consortium name="EnsemblMetazoa"/>
        </authorList>
    </citation>
    <scope>IDENTIFICATION</scope>
</reference>
<dbReference type="PANTHER" id="PTHR12287:SF23">
    <property type="entry name" value="AROUSER, ISOFORM A-RELATED"/>
    <property type="match status" value="1"/>
</dbReference>
<keyword evidence="5" id="KW-1185">Reference proteome</keyword>
<dbReference type="InterPro" id="IPR035462">
    <property type="entry name" value="Eps8_SH3"/>
</dbReference>
<dbReference type="CDD" id="cd11764">
    <property type="entry name" value="SH3_Eps8"/>
    <property type="match status" value="1"/>
</dbReference>
<dbReference type="InterPro" id="IPR036028">
    <property type="entry name" value="SH3-like_dom_sf"/>
</dbReference>
<dbReference type="SMART" id="SM00326">
    <property type="entry name" value="SH3"/>
    <property type="match status" value="1"/>
</dbReference>
<dbReference type="GO" id="GO:0035023">
    <property type="term" value="P:regulation of Rho protein signal transduction"/>
    <property type="evidence" value="ECO:0007669"/>
    <property type="project" value="TreeGrafter"/>
</dbReference>
<dbReference type="GO" id="GO:0005886">
    <property type="term" value="C:plasma membrane"/>
    <property type="evidence" value="ECO:0007669"/>
    <property type="project" value="TreeGrafter"/>
</dbReference>
<evidence type="ECO:0000313" key="5">
    <source>
        <dbReference type="Proteomes" id="UP000015102"/>
    </source>
</evidence>
<dbReference type="PROSITE" id="PS50002">
    <property type="entry name" value="SH3"/>
    <property type="match status" value="1"/>
</dbReference>
<dbReference type="HOGENOM" id="CLU_2017843_0_0_1"/>
<protein>
    <recommendedName>
        <fullName evidence="3">SH3 domain-containing protein</fullName>
    </recommendedName>
</protein>